<sequence length="96" mass="10729">VSAQVKPREEAALSGDYDLLTRREALAIQLAEKIGTDPHSVNSDFWNTLKGEFTDEGLVEMTFACSIFNWGNKFNITMQLDSDGACYPKGMTYKET</sequence>
<reference evidence="1" key="1">
    <citation type="submission" date="2018-05" db="EMBL/GenBank/DDBJ databases">
        <authorList>
            <person name="Lanie J.A."/>
            <person name="Ng W.-L."/>
            <person name="Kazmierczak K.M."/>
            <person name="Andrzejewski T.M."/>
            <person name="Davidsen T.M."/>
            <person name="Wayne K.J."/>
            <person name="Tettelin H."/>
            <person name="Glass J.I."/>
            <person name="Rusch D."/>
            <person name="Podicherti R."/>
            <person name="Tsui H.-C.T."/>
            <person name="Winkler M.E."/>
        </authorList>
    </citation>
    <scope>NUCLEOTIDE SEQUENCE</scope>
</reference>
<name>A0A382SQ93_9ZZZZ</name>
<dbReference type="AlphaFoldDB" id="A0A382SQ93"/>
<evidence type="ECO:0000313" key="1">
    <source>
        <dbReference type="EMBL" id="SVD12089.1"/>
    </source>
</evidence>
<dbReference type="InterPro" id="IPR029032">
    <property type="entry name" value="AhpD-like"/>
</dbReference>
<protein>
    <submittedName>
        <fullName evidence="1">Uncharacterized protein</fullName>
    </submittedName>
</protein>
<proteinExistence type="predicted"/>
<dbReference type="EMBL" id="UINC01130800">
    <property type="protein sequence ID" value="SVD12089.1"/>
    <property type="molecule type" value="Genomic_DNA"/>
</dbReference>
<feature type="non-terminal residue" evidence="1">
    <location>
        <position position="1"/>
    </location>
</feature>
<dbReference type="Gene3D" id="1.20.1290.10">
    <property type="entry name" value="AhpD-like"/>
    <property type="match status" value="1"/>
</dbReference>
<organism evidence="1">
    <name type="scientific">marine metagenome</name>
    <dbReference type="NCBI Taxonomy" id="408172"/>
    <lineage>
        <taxon>unclassified sequences</taxon>
        <taxon>metagenomes</taxon>
        <taxon>ecological metagenomes</taxon>
    </lineage>
</organism>
<accession>A0A382SQ93</accession>
<gene>
    <name evidence="1" type="ORF">METZ01_LOCUS364943</name>
</gene>
<dbReference type="SUPFAM" id="SSF69118">
    <property type="entry name" value="AhpD-like"/>
    <property type="match status" value="1"/>
</dbReference>